<feature type="domain" description="Phosphatidic acid phosphatase type 2/haloperoxidase" evidence="2">
    <location>
        <begin position="111"/>
        <end position="183"/>
    </location>
</feature>
<dbReference type="AlphaFoldDB" id="A0A370IAH3"/>
<accession>A0A370IAH3</accession>
<gene>
    <name evidence="3" type="ORF">DFR76_102114</name>
</gene>
<keyword evidence="1" id="KW-0812">Transmembrane</keyword>
<protein>
    <submittedName>
        <fullName evidence="3">Undecaprenyl-diphosphatase</fullName>
    </submittedName>
</protein>
<sequence length="207" mass="21845">MWLLVAVVVATITTIAIGAVIPNDGGPTGFDRWIGDGIDRALGTHPGVFEALVIPSNGYIVLPLLVIGAVWYAGRRQWWIVGFLLVAPELVVAVNAVALKPLWHRHLHDYLAYPSGHTVQFVSVATAFVLVAERTRTRVVTIVVAAVVLAGIAVGMIGLGYHYPTDVLGGTGAAIAAVTALYAGLCALRARRSAAPRSRTTAPTPPR</sequence>
<dbReference type="Pfam" id="PF01569">
    <property type="entry name" value="PAP2"/>
    <property type="match status" value="1"/>
</dbReference>
<feature type="transmembrane region" description="Helical" evidence="1">
    <location>
        <begin position="52"/>
        <end position="72"/>
    </location>
</feature>
<organism evidence="3 4">
    <name type="scientific">Nocardia pseudobrasiliensis</name>
    <dbReference type="NCBI Taxonomy" id="45979"/>
    <lineage>
        <taxon>Bacteria</taxon>
        <taxon>Bacillati</taxon>
        <taxon>Actinomycetota</taxon>
        <taxon>Actinomycetes</taxon>
        <taxon>Mycobacteriales</taxon>
        <taxon>Nocardiaceae</taxon>
        <taxon>Nocardia</taxon>
    </lineage>
</organism>
<dbReference type="Gene3D" id="1.20.144.10">
    <property type="entry name" value="Phosphatidic acid phosphatase type 2/haloperoxidase"/>
    <property type="match status" value="1"/>
</dbReference>
<feature type="transmembrane region" description="Helical" evidence="1">
    <location>
        <begin position="139"/>
        <end position="161"/>
    </location>
</feature>
<feature type="transmembrane region" description="Helical" evidence="1">
    <location>
        <begin position="111"/>
        <end position="132"/>
    </location>
</feature>
<dbReference type="EMBL" id="QQBC01000002">
    <property type="protein sequence ID" value="RDI67715.1"/>
    <property type="molecule type" value="Genomic_DNA"/>
</dbReference>
<dbReference type="InterPro" id="IPR000326">
    <property type="entry name" value="PAP2/HPO"/>
</dbReference>
<dbReference type="SUPFAM" id="SSF48317">
    <property type="entry name" value="Acid phosphatase/Vanadium-dependent haloperoxidase"/>
    <property type="match status" value="1"/>
</dbReference>
<evidence type="ECO:0000313" key="4">
    <source>
        <dbReference type="Proteomes" id="UP000254869"/>
    </source>
</evidence>
<evidence type="ECO:0000259" key="2">
    <source>
        <dbReference type="Pfam" id="PF01569"/>
    </source>
</evidence>
<dbReference type="STRING" id="1210086.GCA_001613105_06164"/>
<evidence type="ECO:0000313" key="3">
    <source>
        <dbReference type="EMBL" id="RDI67715.1"/>
    </source>
</evidence>
<feature type="transmembrane region" description="Helical" evidence="1">
    <location>
        <begin position="167"/>
        <end position="188"/>
    </location>
</feature>
<dbReference type="Proteomes" id="UP000254869">
    <property type="component" value="Unassembled WGS sequence"/>
</dbReference>
<proteinExistence type="predicted"/>
<keyword evidence="1" id="KW-1133">Transmembrane helix</keyword>
<reference evidence="3 4" key="1">
    <citation type="submission" date="2018-07" db="EMBL/GenBank/DDBJ databases">
        <title>Genomic Encyclopedia of Type Strains, Phase IV (KMG-IV): sequencing the most valuable type-strain genomes for metagenomic binning, comparative biology and taxonomic classification.</title>
        <authorList>
            <person name="Goeker M."/>
        </authorList>
    </citation>
    <scope>NUCLEOTIDE SEQUENCE [LARGE SCALE GENOMIC DNA]</scope>
    <source>
        <strain evidence="3 4">DSM 44290</strain>
    </source>
</reference>
<keyword evidence="4" id="KW-1185">Reference proteome</keyword>
<feature type="transmembrane region" description="Helical" evidence="1">
    <location>
        <begin position="79"/>
        <end position="99"/>
    </location>
</feature>
<comment type="caution">
    <text evidence="3">The sequence shown here is derived from an EMBL/GenBank/DDBJ whole genome shotgun (WGS) entry which is preliminary data.</text>
</comment>
<dbReference type="InterPro" id="IPR036938">
    <property type="entry name" value="PAP2/HPO_sf"/>
</dbReference>
<keyword evidence="1" id="KW-0472">Membrane</keyword>
<name>A0A370IAH3_9NOCA</name>
<evidence type="ECO:0000256" key="1">
    <source>
        <dbReference type="SAM" id="Phobius"/>
    </source>
</evidence>